<organism evidence="1 2">
    <name type="scientific">Artemia franciscana</name>
    <name type="common">Brine shrimp</name>
    <name type="synonym">Artemia sanfranciscana</name>
    <dbReference type="NCBI Taxonomy" id="6661"/>
    <lineage>
        <taxon>Eukaryota</taxon>
        <taxon>Metazoa</taxon>
        <taxon>Ecdysozoa</taxon>
        <taxon>Arthropoda</taxon>
        <taxon>Crustacea</taxon>
        <taxon>Branchiopoda</taxon>
        <taxon>Anostraca</taxon>
        <taxon>Artemiidae</taxon>
        <taxon>Artemia</taxon>
    </lineage>
</organism>
<gene>
    <name evidence="1" type="ORF">QYM36_020004</name>
</gene>
<protein>
    <submittedName>
        <fullName evidence="1">Uncharacterized protein</fullName>
    </submittedName>
</protein>
<name>A0AA88KTD8_ARTSF</name>
<evidence type="ECO:0000313" key="1">
    <source>
        <dbReference type="EMBL" id="KAK2701339.1"/>
    </source>
</evidence>
<proteinExistence type="predicted"/>
<sequence length="272" mass="30762">YIFDWPTKHACPDAKKLRDVPTNCVLEDELYDRQLDLSALKSLPEFKNRKICTVESQNSVYEILPETDVNSQTTEEICSSGGILENKWKFSERLKGKLKFICFVFKIAGQRAIEFLVQCDKDAQIPIEQKVKDYPGLLIMEVHTSIVCASEESDKGHVFEEVEKDESGSSKSKLKMETIGRDAANDDINVIHIQVEDNTFDSTDEVINVTSSSDIERNTANCTPVDDNTLEYFPLSRYNSSSSIHEKVSEPQTGSGNVDNLVLWLKHVETNE</sequence>
<reference evidence="1" key="1">
    <citation type="submission" date="2023-07" db="EMBL/GenBank/DDBJ databases">
        <title>Chromosome-level genome assembly of Artemia franciscana.</title>
        <authorList>
            <person name="Jo E."/>
        </authorList>
    </citation>
    <scope>NUCLEOTIDE SEQUENCE</scope>
    <source>
        <tissue evidence="1">Whole body</tissue>
    </source>
</reference>
<feature type="non-terminal residue" evidence="1">
    <location>
        <position position="272"/>
    </location>
</feature>
<dbReference type="EMBL" id="JAVRJZ010005736">
    <property type="protein sequence ID" value="KAK2701339.1"/>
    <property type="molecule type" value="Genomic_DNA"/>
</dbReference>
<dbReference type="Proteomes" id="UP001187531">
    <property type="component" value="Unassembled WGS sequence"/>
</dbReference>
<accession>A0AA88KTD8</accession>
<evidence type="ECO:0000313" key="2">
    <source>
        <dbReference type="Proteomes" id="UP001187531"/>
    </source>
</evidence>
<dbReference type="AlphaFoldDB" id="A0AA88KTD8"/>
<comment type="caution">
    <text evidence="1">The sequence shown here is derived from an EMBL/GenBank/DDBJ whole genome shotgun (WGS) entry which is preliminary data.</text>
</comment>
<keyword evidence="2" id="KW-1185">Reference proteome</keyword>